<proteinExistence type="predicted"/>
<evidence type="ECO:0000313" key="2">
    <source>
        <dbReference type="Proteomes" id="UP000007015"/>
    </source>
</evidence>
<sequence>MRPPTRQRQQEVQTRSPLTVCPSLTPTSCRLWFRRLHRRFFVGDGGVASAVEKEEMEDEAEGGPDAPIAYGWMDELRRLRAAELHHEVDVDAISPSGKN</sequence>
<dbReference type="Gramene" id="BGIOSGA019652-TA">
    <property type="protein sequence ID" value="BGIOSGA019652-PA"/>
    <property type="gene ID" value="BGIOSGA019652"/>
</dbReference>
<dbReference type="PANTHER" id="PTHR37888:SF11">
    <property type="entry name" value="DNA-BINDING BROMODOMAIN-CONTAINING PROTEIN"/>
    <property type="match status" value="1"/>
</dbReference>
<name>B8AX02_ORYSI</name>
<protein>
    <submittedName>
        <fullName evidence="1">Uncharacterized protein</fullName>
    </submittedName>
</protein>
<dbReference type="Proteomes" id="UP000007015">
    <property type="component" value="Chromosome 5"/>
</dbReference>
<reference evidence="1 2" key="1">
    <citation type="journal article" date="2005" name="PLoS Biol.">
        <title>The genomes of Oryza sativa: a history of duplications.</title>
        <authorList>
            <person name="Yu J."/>
            <person name="Wang J."/>
            <person name="Lin W."/>
            <person name="Li S."/>
            <person name="Li H."/>
            <person name="Zhou J."/>
            <person name="Ni P."/>
            <person name="Dong W."/>
            <person name="Hu S."/>
            <person name="Zeng C."/>
            <person name="Zhang J."/>
            <person name="Zhang Y."/>
            <person name="Li R."/>
            <person name="Xu Z."/>
            <person name="Li S."/>
            <person name="Li X."/>
            <person name="Zheng H."/>
            <person name="Cong L."/>
            <person name="Lin L."/>
            <person name="Yin J."/>
            <person name="Geng J."/>
            <person name="Li G."/>
            <person name="Shi J."/>
            <person name="Liu J."/>
            <person name="Lv H."/>
            <person name="Li J."/>
            <person name="Wang J."/>
            <person name="Deng Y."/>
            <person name="Ran L."/>
            <person name="Shi X."/>
            <person name="Wang X."/>
            <person name="Wu Q."/>
            <person name="Li C."/>
            <person name="Ren X."/>
            <person name="Wang J."/>
            <person name="Wang X."/>
            <person name="Li D."/>
            <person name="Liu D."/>
            <person name="Zhang X."/>
            <person name="Ji Z."/>
            <person name="Zhao W."/>
            <person name="Sun Y."/>
            <person name="Zhang Z."/>
            <person name="Bao J."/>
            <person name="Han Y."/>
            <person name="Dong L."/>
            <person name="Ji J."/>
            <person name="Chen P."/>
            <person name="Wu S."/>
            <person name="Liu J."/>
            <person name="Xiao Y."/>
            <person name="Bu D."/>
            <person name="Tan J."/>
            <person name="Yang L."/>
            <person name="Ye C."/>
            <person name="Zhang J."/>
            <person name="Xu J."/>
            <person name="Zhou Y."/>
            <person name="Yu Y."/>
            <person name="Zhang B."/>
            <person name="Zhuang S."/>
            <person name="Wei H."/>
            <person name="Liu B."/>
            <person name="Lei M."/>
            <person name="Yu H."/>
            <person name="Li Y."/>
            <person name="Xu H."/>
            <person name="Wei S."/>
            <person name="He X."/>
            <person name="Fang L."/>
            <person name="Zhang Z."/>
            <person name="Zhang Y."/>
            <person name="Huang X."/>
            <person name="Su Z."/>
            <person name="Tong W."/>
            <person name="Li J."/>
            <person name="Tong Z."/>
            <person name="Li S."/>
            <person name="Ye J."/>
            <person name="Wang L."/>
            <person name="Fang L."/>
            <person name="Lei T."/>
            <person name="Chen C."/>
            <person name="Chen H."/>
            <person name="Xu Z."/>
            <person name="Li H."/>
            <person name="Huang H."/>
            <person name="Zhang F."/>
            <person name="Xu H."/>
            <person name="Li N."/>
            <person name="Zhao C."/>
            <person name="Li S."/>
            <person name="Dong L."/>
            <person name="Huang Y."/>
            <person name="Li L."/>
            <person name="Xi Y."/>
            <person name="Qi Q."/>
            <person name="Li W."/>
            <person name="Zhang B."/>
            <person name="Hu W."/>
            <person name="Zhang Y."/>
            <person name="Tian X."/>
            <person name="Jiao Y."/>
            <person name="Liang X."/>
            <person name="Jin J."/>
            <person name="Gao L."/>
            <person name="Zheng W."/>
            <person name="Hao B."/>
            <person name="Liu S."/>
            <person name="Wang W."/>
            <person name="Yuan L."/>
            <person name="Cao M."/>
            <person name="McDermott J."/>
            <person name="Samudrala R."/>
            <person name="Wang J."/>
            <person name="Wong G.K."/>
            <person name="Yang H."/>
        </authorList>
    </citation>
    <scope>NUCLEOTIDE SEQUENCE [LARGE SCALE GENOMIC DNA]</scope>
    <source>
        <strain evidence="2">cv. 93-11</strain>
    </source>
</reference>
<evidence type="ECO:0000313" key="1">
    <source>
        <dbReference type="EMBL" id="EEC79015.1"/>
    </source>
</evidence>
<dbReference type="AlphaFoldDB" id="B8AX02"/>
<keyword evidence="2" id="KW-1185">Reference proteome</keyword>
<dbReference type="HOGENOM" id="CLU_2324486_0_0_1"/>
<organism evidence="1 2">
    <name type="scientific">Oryza sativa subsp. indica</name>
    <name type="common">Rice</name>
    <dbReference type="NCBI Taxonomy" id="39946"/>
    <lineage>
        <taxon>Eukaryota</taxon>
        <taxon>Viridiplantae</taxon>
        <taxon>Streptophyta</taxon>
        <taxon>Embryophyta</taxon>
        <taxon>Tracheophyta</taxon>
        <taxon>Spermatophyta</taxon>
        <taxon>Magnoliopsida</taxon>
        <taxon>Liliopsida</taxon>
        <taxon>Poales</taxon>
        <taxon>Poaceae</taxon>
        <taxon>BOP clade</taxon>
        <taxon>Oryzoideae</taxon>
        <taxon>Oryzeae</taxon>
        <taxon>Oryzinae</taxon>
        <taxon>Oryza</taxon>
        <taxon>Oryza sativa</taxon>
    </lineage>
</organism>
<gene>
    <name evidence="1" type="ORF">OsI_19544</name>
</gene>
<dbReference type="PANTHER" id="PTHR37888">
    <property type="entry name" value="DNA-BINDING BROMODOMAIN-CONTAINING PROTEIN"/>
    <property type="match status" value="1"/>
</dbReference>
<accession>B8AX02</accession>
<dbReference type="EMBL" id="CM000130">
    <property type="protein sequence ID" value="EEC79015.1"/>
    <property type="molecule type" value="Genomic_DNA"/>
</dbReference>